<gene>
    <name evidence="1" type="ORF">E2C01_038226</name>
</gene>
<dbReference type="EMBL" id="VSRR010006335">
    <property type="protein sequence ID" value="MPC44551.1"/>
    <property type="molecule type" value="Genomic_DNA"/>
</dbReference>
<evidence type="ECO:0000313" key="2">
    <source>
        <dbReference type="Proteomes" id="UP000324222"/>
    </source>
</evidence>
<comment type="caution">
    <text evidence="1">The sequence shown here is derived from an EMBL/GenBank/DDBJ whole genome shotgun (WGS) entry which is preliminary data.</text>
</comment>
<dbReference type="Proteomes" id="UP000324222">
    <property type="component" value="Unassembled WGS sequence"/>
</dbReference>
<name>A0A5B7FBN3_PORTR</name>
<organism evidence="1 2">
    <name type="scientific">Portunus trituberculatus</name>
    <name type="common">Swimming crab</name>
    <name type="synonym">Neptunus trituberculatus</name>
    <dbReference type="NCBI Taxonomy" id="210409"/>
    <lineage>
        <taxon>Eukaryota</taxon>
        <taxon>Metazoa</taxon>
        <taxon>Ecdysozoa</taxon>
        <taxon>Arthropoda</taxon>
        <taxon>Crustacea</taxon>
        <taxon>Multicrustacea</taxon>
        <taxon>Malacostraca</taxon>
        <taxon>Eumalacostraca</taxon>
        <taxon>Eucarida</taxon>
        <taxon>Decapoda</taxon>
        <taxon>Pleocyemata</taxon>
        <taxon>Brachyura</taxon>
        <taxon>Eubrachyura</taxon>
        <taxon>Portunoidea</taxon>
        <taxon>Portunidae</taxon>
        <taxon>Portuninae</taxon>
        <taxon>Portunus</taxon>
    </lineage>
</organism>
<accession>A0A5B7FBN3</accession>
<proteinExistence type="predicted"/>
<reference evidence="1 2" key="1">
    <citation type="submission" date="2019-05" db="EMBL/GenBank/DDBJ databases">
        <title>Another draft genome of Portunus trituberculatus and its Hox gene families provides insights of decapod evolution.</title>
        <authorList>
            <person name="Jeong J.-H."/>
            <person name="Song I."/>
            <person name="Kim S."/>
            <person name="Choi T."/>
            <person name="Kim D."/>
            <person name="Ryu S."/>
            <person name="Kim W."/>
        </authorList>
    </citation>
    <scope>NUCLEOTIDE SEQUENCE [LARGE SCALE GENOMIC DNA]</scope>
    <source>
        <tissue evidence="1">Muscle</tissue>
    </source>
</reference>
<dbReference type="AlphaFoldDB" id="A0A5B7FBN3"/>
<keyword evidence="2" id="KW-1185">Reference proteome</keyword>
<sequence length="70" mass="7495">MAGASSAGTNITRTSSLVTVTSVICCLPSVKRRNARLPRGRLDAGQIQLICHKIAAMNERNDSYMGRTSS</sequence>
<evidence type="ECO:0000313" key="1">
    <source>
        <dbReference type="EMBL" id="MPC44551.1"/>
    </source>
</evidence>
<protein>
    <submittedName>
        <fullName evidence="1">Uncharacterized protein</fullName>
    </submittedName>
</protein>